<dbReference type="InterPro" id="IPR036909">
    <property type="entry name" value="Cyt_c-like_dom_sf"/>
</dbReference>
<dbReference type="GO" id="GO:0046872">
    <property type="term" value="F:metal ion binding"/>
    <property type="evidence" value="ECO:0007669"/>
    <property type="project" value="UniProtKB-KW"/>
</dbReference>
<evidence type="ECO:0000313" key="8">
    <source>
        <dbReference type="Proteomes" id="UP001060919"/>
    </source>
</evidence>
<name>A0A916DNX0_9BACT</name>
<keyword evidence="1 4" id="KW-0349">Heme</keyword>
<keyword evidence="5" id="KW-0732">Signal</keyword>
<dbReference type="SUPFAM" id="SSF46626">
    <property type="entry name" value="Cytochrome c"/>
    <property type="match status" value="1"/>
</dbReference>
<evidence type="ECO:0000256" key="4">
    <source>
        <dbReference type="PROSITE-ProRule" id="PRU00433"/>
    </source>
</evidence>
<dbReference type="RefSeq" id="WP_264791498.1">
    <property type="nucleotide sequence ID" value="NZ_AP026867.1"/>
</dbReference>
<dbReference type="Gene3D" id="1.10.760.10">
    <property type="entry name" value="Cytochrome c-like domain"/>
    <property type="match status" value="1"/>
</dbReference>
<proteinExistence type="predicted"/>
<accession>A0A916DNX0</accession>
<dbReference type="PROSITE" id="PS51007">
    <property type="entry name" value="CYTC"/>
    <property type="match status" value="1"/>
</dbReference>
<dbReference type="KEGG" id="aup:AsAng_0008720"/>
<feature type="domain" description="Cytochrome c" evidence="6">
    <location>
        <begin position="43"/>
        <end position="137"/>
    </location>
</feature>
<keyword evidence="3 4" id="KW-0408">Iron</keyword>
<dbReference type="PROSITE" id="PS51257">
    <property type="entry name" value="PROKAR_LIPOPROTEIN"/>
    <property type="match status" value="1"/>
</dbReference>
<evidence type="ECO:0000313" key="7">
    <source>
        <dbReference type="EMBL" id="BDS10164.1"/>
    </source>
</evidence>
<dbReference type="GO" id="GO:0020037">
    <property type="term" value="F:heme binding"/>
    <property type="evidence" value="ECO:0007669"/>
    <property type="project" value="InterPro"/>
</dbReference>
<keyword evidence="8" id="KW-1185">Reference proteome</keyword>
<dbReference type="EMBL" id="AP026867">
    <property type="protein sequence ID" value="BDS10164.1"/>
    <property type="molecule type" value="Genomic_DNA"/>
</dbReference>
<protein>
    <submittedName>
        <fullName evidence="7">Cytochrome c</fullName>
    </submittedName>
</protein>
<evidence type="ECO:0000256" key="5">
    <source>
        <dbReference type="SAM" id="SignalP"/>
    </source>
</evidence>
<dbReference type="GO" id="GO:0009055">
    <property type="term" value="F:electron transfer activity"/>
    <property type="evidence" value="ECO:0007669"/>
    <property type="project" value="InterPro"/>
</dbReference>
<dbReference type="Proteomes" id="UP001060919">
    <property type="component" value="Chromosome"/>
</dbReference>
<gene>
    <name evidence="7" type="ORF">AsAng_0008720</name>
</gene>
<reference evidence="7" key="1">
    <citation type="submission" date="2022-09" db="EMBL/GenBank/DDBJ databases">
        <title>Aureispira anguillicida sp. nov., isolated from Leptocephalus of Japanese eel Anguilla japonica.</title>
        <authorList>
            <person name="Yuasa K."/>
            <person name="Mekata T."/>
            <person name="Ikunari K."/>
        </authorList>
    </citation>
    <scope>NUCLEOTIDE SEQUENCE</scope>
    <source>
        <strain evidence="7">EL160426</strain>
    </source>
</reference>
<evidence type="ECO:0000259" key="6">
    <source>
        <dbReference type="PROSITE" id="PS51007"/>
    </source>
</evidence>
<keyword evidence="2 4" id="KW-0479">Metal-binding</keyword>
<feature type="signal peptide" evidence="5">
    <location>
        <begin position="1"/>
        <end position="31"/>
    </location>
</feature>
<dbReference type="Pfam" id="PF00034">
    <property type="entry name" value="Cytochrom_C"/>
    <property type="match status" value="1"/>
</dbReference>
<evidence type="ECO:0000256" key="2">
    <source>
        <dbReference type="ARBA" id="ARBA00022723"/>
    </source>
</evidence>
<sequence>MTTLFKLSSVGISFWLLLLISCGADSTPVTAPTISSTPTTLNTTSKKGRRLFLNNCAACHNINMVDDMTGPALYGVEERWEKRSELIQFIQNPQELINNNHPRAVEVAALWASEMTAFPDLDSADIVEILAFIEEKGAKNN</sequence>
<dbReference type="InterPro" id="IPR009056">
    <property type="entry name" value="Cyt_c-like_dom"/>
</dbReference>
<feature type="chain" id="PRO_5037318080" evidence="5">
    <location>
        <begin position="32"/>
        <end position="141"/>
    </location>
</feature>
<organism evidence="7 8">
    <name type="scientific">Aureispira anguillae</name>
    <dbReference type="NCBI Taxonomy" id="2864201"/>
    <lineage>
        <taxon>Bacteria</taxon>
        <taxon>Pseudomonadati</taxon>
        <taxon>Bacteroidota</taxon>
        <taxon>Saprospiria</taxon>
        <taxon>Saprospirales</taxon>
        <taxon>Saprospiraceae</taxon>
        <taxon>Aureispira</taxon>
    </lineage>
</organism>
<dbReference type="AlphaFoldDB" id="A0A916DNX0"/>
<evidence type="ECO:0000256" key="3">
    <source>
        <dbReference type="ARBA" id="ARBA00023004"/>
    </source>
</evidence>
<evidence type="ECO:0000256" key="1">
    <source>
        <dbReference type="ARBA" id="ARBA00022617"/>
    </source>
</evidence>